<reference evidence="3" key="1">
    <citation type="journal article" date="2011" name="BMC Evol. Biol.">
        <title>Molecular characterization and evolution of a gene family encoding male-specific reproductive proteins in the African malaria vector Anopheles gambiae.</title>
        <authorList>
            <person name="Mancini E."/>
            <person name="Baldini F."/>
            <person name="Tammaro F."/>
            <person name="Calzetta M."/>
            <person name="Serrao A."/>
            <person name="George P."/>
            <person name="Morlais I."/>
            <person name="Masiga D."/>
            <person name="Sharakhov I.V."/>
            <person name="Rogers D.W."/>
            <person name="Catteruccia F."/>
            <person name="Della Torre A."/>
        </authorList>
    </citation>
    <scope>NUCLEOTIDE SEQUENCE</scope>
    <source>
        <strain evidence="2">GAS.R11.8</strain>
        <strain evidence="3">GAS.R13.3</strain>
    </source>
</reference>
<feature type="chain" id="PRO_5010117399" evidence="1">
    <location>
        <begin position="17"/>
        <end position="100"/>
    </location>
</feature>
<organism evidence="3">
    <name type="scientific">Anopheles gambiae</name>
    <name type="common">African malaria mosquito</name>
    <dbReference type="NCBI Taxonomy" id="7165"/>
    <lineage>
        <taxon>Eukaryota</taxon>
        <taxon>Metazoa</taxon>
        <taxon>Ecdysozoa</taxon>
        <taxon>Arthropoda</taxon>
        <taxon>Hexapoda</taxon>
        <taxon>Insecta</taxon>
        <taxon>Pterygota</taxon>
        <taxon>Neoptera</taxon>
        <taxon>Endopterygota</taxon>
        <taxon>Diptera</taxon>
        <taxon>Nematocera</taxon>
        <taxon>Culicoidea</taxon>
        <taxon>Culicidae</taxon>
        <taxon>Anophelinae</taxon>
        <taxon>Anopheles</taxon>
    </lineage>
</organism>
<dbReference type="VEuPathDB" id="VectorBase:AGAP009369"/>
<keyword evidence="1" id="KW-0732">Signal</keyword>
<feature type="signal peptide" evidence="1">
    <location>
        <begin position="1"/>
        <end position="16"/>
    </location>
</feature>
<accession>G8I2A9</accession>
<evidence type="ECO:0000313" key="2">
    <source>
        <dbReference type="EMBL" id="AER11472.1"/>
    </source>
</evidence>
<dbReference type="AlphaFoldDB" id="G8I2A9"/>
<dbReference type="EMBL" id="JN694645">
    <property type="protein sequence ID" value="AER11473.1"/>
    <property type="molecule type" value="Genomic_DNA"/>
</dbReference>
<sequence>MKTVIVLFALVAVVTAMQPFYHPQEQFPMVEIMPINTLDNRQLPKILESLVGLVDGFLNVFEATRRGDPVDRENLRQLSFLLTLLPSIVDTVYRIFGQPT</sequence>
<dbReference type="EMBL" id="JN694644">
    <property type="protein sequence ID" value="AER11472.1"/>
    <property type="molecule type" value="Genomic_DNA"/>
</dbReference>
<dbReference type="SMR" id="G8I2A9"/>
<dbReference type="HOGENOM" id="CLU_2335350_0_0_1"/>
<proteinExistence type="predicted"/>
<evidence type="ECO:0000256" key="1">
    <source>
        <dbReference type="SAM" id="SignalP"/>
    </source>
</evidence>
<protein>
    <submittedName>
        <fullName evidence="3">AgAcp34A-1</fullName>
    </submittedName>
</protein>
<evidence type="ECO:0000313" key="3">
    <source>
        <dbReference type="EMBL" id="AER11473.1"/>
    </source>
</evidence>
<name>G8I2A9_ANOGA</name>